<keyword evidence="2 12" id="KW-0540">Nuclease</keyword>
<evidence type="ECO:0000259" key="14">
    <source>
        <dbReference type="PROSITE" id="PS51749"/>
    </source>
</evidence>
<dbReference type="InterPro" id="IPR003615">
    <property type="entry name" value="HNH_nuc"/>
</dbReference>
<evidence type="ECO:0000256" key="12">
    <source>
        <dbReference type="HAMAP-Rule" id="MF_01480"/>
    </source>
</evidence>
<evidence type="ECO:0000313" key="15">
    <source>
        <dbReference type="EMBL" id="GAN32201.1"/>
    </source>
</evidence>
<evidence type="ECO:0000256" key="2">
    <source>
        <dbReference type="ARBA" id="ARBA00022722"/>
    </source>
</evidence>
<dbReference type="EC" id="3.1.-.-" evidence="12"/>
<evidence type="ECO:0000256" key="10">
    <source>
        <dbReference type="ARBA" id="ARBA00023211"/>
    </source>
</evidence>
<comment type="cofactor">
    <cofactor evidence="1">
        <name>Mg(2+)</name>
        <dbReference type="ChEBI" id="CHEBI:18420"/>
    </cofactor>
</comment>
<feature type="region of interest" description="Disordered" evidence="13">
    <location>
        <begin position="565"/>
        <end position="588"/>
    </location>
</feature>
<comment type="subunit">
    <text evidence="11 12">Monomer. Binds crRNA and tracrRNA.</text>
</comment>
<keyword evidence="5 12" id="KW-0378">Hydrolase</keyword>
<evidence type="ECO:0000256" key="5">
    <source>
        <dbReference type="ARBA" id="ARBA00022801"/>
    </source>
</evidence>
<dbReference type="InterPro" id="IPR028629">
    <property type="entry name" value="Cas9"/>
</dbReference>
<dbReference type="Gene3D" id="1.10.30.50">
    <property type="match status" value="1"/>
</dbReference>
<name>A0ABQ0JTY8_9BACT</name>
<dbReference type="SMART" id="SM00507">
    <property type="entry name" value="HNHc"/>
    <property type="match status" value="1"/>
</dbReference>
<feature type="region of interest" description="Disordered" evidence="13">
    <location>
        <begin position="861"/>
        <end position="897"/>
    </location>
</feature>
<comment type="function">
    <text evidence="12">CRISPR (clustered regularly interspaced short palindromic repeat) is an adaptive immune system that provides protection against mobile genetic elements (viruses, transposable elements and conjugative plasmids). CRISPR clusters contain spacers, sequences complementary to antecedent mobile elements, and target invading nucleic acids. CRISPR clusters are transcribed and processed into CRISPR RNA (crRNA). In type II CRISPR systems correct processing of pre-crRNA requires a trans-encoded small RNA (tracrRNA), endogenous ribonuclease 3 (rnc) and this protein. The tracrRNA serves as a guide for ribonuclease 3-aided processing of pre-crRNA. Subsequently Cas9/crRNA/tracrRNA endonucleolytically cleaves linear or circular dsDNA target complementary to the spacer; Cas9 is inactive in the absence of the 2 guide RNAs (gRNA). Cas9 recognizes the protospacer adjacent motif (PAM) in the CRISPR repeat sequences to help distinguish self versus nonself, as targets within the bacterial CRISPR locus do not have PAMs. PAM recognition is also required for catalytic activity.</text>
</comment>
<dbReference type="InterPro" id="IPR036397">
    <property type="entry name" value="RNaseH_sf"/>
</dbReference>
<dbReference type="Proteomes" id="UP000032309">
    <property type="component" value="Unassembled WGS sequence"/>
</dbReference>
<dbReference type="InterPro" id="IPR033114">
    <property type="entry name" value="HNH_CAS9"/>
</dbReference>
<feature type="domain" description="HNH Cas9-type" evidence="14">
    <location>
        <begin position="647"/>
        <end position="812"/>
    </location>
</feature>
<evidence type="ECO:0000256" key="9">
    <source>
        <dbReference type="ARBA" id="ARBA00023125"/>
    </source>
</evidence>
<gene>
    <name evidence="12" type="primary">cas9</name>
    <name evidence="15" type="ORF">BROSI_A0713</name>
</gene>
<dbReference type="InterPro" id="IPR040619">
    <property type="entry name" value="Cas9_alpha-helical_lobe"/>
</dbReference>
<dbReference type="EMBL" id="BAFN01000001">
    <property type="protein sequence ID" value="GAN32201.1"/>
    <property type="molecule type" value="Genomic_DNA"/>
</dbReference>
<keyword evidence="10" id="KW-0464">Manganese</keyword>
<comment type="caution">
    <text evidence="15">The sequence shown here is derived from an EMBL/GenBank/DDBJ whole genome shotgun (WGS) entry which is preliminary data.</text>
</comment>
<dbReference type="Pfam" id="PF13395">
    <property type="entry name" value="HNH_4"/>
    <property type="match status" value="1"/>
</dbReference>
<evidence type="ECO:0000256" key="6">
    <source>
        <dbReference type="ARBA" id="ARBA00022842"/>
    </source>
</evidence>
<dbReference type="NCBIfam" id="TIGR01865">
    <property type="entry name" value="cas_Csn1"/>
    <property type="match status" value="1"/>
</dbReference>
<dbReference type="HAMAP" id="MF_01480">
    <property type="entry name" value="Cas9"/>
    <property type="match status" value="1"/>
</dbReference>
<dbReference type="PROSITE" id="PS51749">
    <property type="entry name" value="HNH_CAS9"/>
    <property type="match status" value="1"/>
</dbReference>
<proteinExistence type="inferred from homology"/>
<evidence type="ECO:0000256" key="11">
    <source>
        <dbReference type="ARBA" id="ARBA00046380"/>
    </source>
</evidence>
<comment type="similarity">
    <text evidence="12">Belongs to the CRISPR-associated Cas9 family.</text>
</comment>
<feature type="active site" description="Proton acceptor for HNH nuclease domain" evidence="12">
    <location>
        <position position="725"/>
    </location>
</feature>
<evidence type="ECO:0000256" key="13">
    <source>
        <dbReference type="SAM" id="MobiDB-lite"/>
    </source>
</evidence>
<evidence type="ECO:0000256" key="1">
    <source>
        <dbReference type="ARBA" id="ARBA00001946"/>
    </source>
</evidence>
<dbReference type="Pfam" id="PF18470">
    <property type="entry name" value="Cas9_a"/>
    <property type="match status" value="1"/>
</dbReference>
<evidence type="ECO:0000256" key="7">
    <source>
        <dbReference type="ARBA" id="ARBA00022884"/>
    </source>
</evidence>
<protein>
    <recommendedName>
        <fullName evidence="12">CRISPR-associated endonuclease Cas9</fullName>
        <ecNumber evidence="12">3.1.-.-</ecNumber>
    </recommendedName>
</protein>
<evidence type="ECO:0000256" key="4">
    <source>
        <dbReference type="ARBA" id="ARBA00022759"/>
    </source>
</evidence>
<evidence type="ECO:0000256" key="8">
    <source>
        <dbReference type="ARBA" id="ARBA00023118"/>
    </source>
</evidence>
<dbReference type="Gene3D" id="3.30.420.10">
    <property type="entry name" value="Ribonuclease H-like superfamily/Ribonuclease H"/>
    <property type="match status" value="3"/>
</dbReference>
<evidence type="ECO:0000313" key="16">
    <source>
        <dbReference type="Proteomes" id="UP000032309"/>
    </source>
</evidence>
<feature type="region of interest" description="Disordered" evidence="13">
    <location>
        <begin position="1109"/>
        <end position="1129"/>
    </location>
</feature>
<feature type="compositionally biased region" description="Acidic residues" evidence="13">
    <location>
        <begin position="871"/>
        <end position="882"/>
    </location>
</feature>
<comment type="domain">
    <text evidence="12">Has 2 endonuclease domains. The discontinuous RuvC-like domain cleaves the target DNA noncomplementary to crRNA while the HNH nuclease domain cleaves the target DNA complementary to crRNA.</text>
</comment>
<feature type="compositionally biased region" description="Basic and acidic residues" evidence="13">
    <location>
        <begin position="861"/>
        <end position="870"/>
    </location>
</feature>
<keyword evidence="7 12" id="KW-0694">RNA-binding</keyword>
<keyword evidence="6" id="KW-0460">Magnesium</keyword>
<keyword evidence="4 12" id="KW-0255">Endonuclease</keyword>
<comment type="caution">
    <text evidence="12">Lacks conserved residue(s) required for the propagation of feature annotation.</text>
</comment>
<keyword evidence="9 12" id="KW-0238">DNA-binding</keyword>
<evidence type="ECO:0000256" key="3">
    <source>
        <dbReference type="ARBA" id="ARBA00022723"/>
    </source>
</evidence>
<sequence length="1304" mass="151852">MWYTLWEYYTYPLEYMSIKMEVFVENFILGLDLGTNSIGWAIIGCDENANPSRLIDANSRIFLSMMEADGKAPKNKQRRDKRLTRRQIRRHKERRDKLLEILVDQHLLPGEFHQPSDWPCLLNQKGKLPNGELKDFLASNPFLLRSEALERNLTRHEFGRVLMHLAKRRGYKSNRGIKYHALFRYIEENKIGIRYAVQGDEEQTETSEYANQHGDKKEAEETGKVWEGIRVLKRQMRSDETIGQFAVRVAHNEKWKIPRRLHTISMDETKIPTKGKSKGQGKTTAYHLHATRELYEDEFSRIWDRQAENFCHLLSQTPAQIKTLREKIEHAIFHQRPPQLQKGKVGMCTIRLKKKRAATALLESQEYLLLQDINNLKYGEVRGRGKRIQMDTHQPLSAGQRQQLLNALSDHKQVNEQNTLTWDRVREILELDASIKFNLEISSNKDKSGEQIKSGKKGITGNRTALAIARVIPEEWKVFTAAQKKSLVNDLLNIHDKVALFNRLRNHYRLPHQRCPWQFSDQQAFELATLELPAGYMKHCFEVITELLRHFRQGMIYSEAKKELEKDPKFKNQSESGQPRHLGEPPDIANPIVQKALYEIRRVVNAIIEKQGCKPKIIRIEMARDMKASKVHRAEMESRNIENRKLNEKAKEAIRDWNQHNPHQTMGLEPANIEKIKLWIEQRAKPDKESTTKIKLWQEQNHRCLYSGRYISFPQIADGEVDIDHIYPRSLSGMNNYLNKVLVFKSENLAKEQKTPWQKWGNSEKYNQIVKRAQEWYGGSDSPLKAKLYKVKNTLDETSFKEEMRKFTESQLNDTRYICVAVKNYLKTLGYTDQEIQVSRGRATADIRRLWELGNILPRAKRDQESKNEDKETDDNEIDEAEGDKTKKGKKKDRGDHRHHAIDAIITALTDRRTFADLQRRYRYYELNSSWPNAPLEKPMRADGKPWESLRHDVEQIVMNRVVSFSATRKASGGLHDEQPYGLGHYKEKMPIKKLLKSPDIIRTLPDKTPGKKLEDSNTWIADAFFRQKLLEWLVNWERAKCVKNFPPPLLPDGKPLDTVAVAHRCYVKRAPVVEALKRIENNPGKKTWVANDELRNILRNWLRQPGNSVKSAQVNPPTMPSKNGNGNPIHTVRLASVSTAMVQFKGKPQIFAKASNHHVAIFKRIGTVVERKGIFVDMLEAAKRIRKPPVVRKSPQELLALDPAVNPAEWQFEMFLCNNDMVLWDVDDPDWQQRDKIYLDEKNHHLPIYRLQKMTKGTLTFRHFSVTSTADTDNRGVLRRSPTKLRCKKIRINELGNYNICHD</sequence>
<dbReference type="Pfam" id="PF18541">
    <property type="entry name" value="RuvC_III"/>
    <property type="match status" value="1"/>
</dbReference>
<dbReference type="InterPro" id="IPR041383">
    <property type="entry name" value="RuvC_III"/>
</dbReference>
<feature type="active site" description="For RuvC-like nuclease domain" evidence="12">
    <location>
        <position position="32"/>
    </location>
</feature>
<keyword evidence="16" id="KW-1185">Reference proteome</keyword>
<keyword evidence="8 12" id="KW-0051">Antiviral defense</keyword>
<keyword evidence="3" id="KW-0479">Metal-binding</keyword>
<accession>A0ABQ0JTY8</accession>
<feature type="compositionally biased region" description="Basic residues" evidence="13">
    <location>
        <begin position="887"/>
        <end position="897"/>
    </location>
</feature>
<reference evidence="16" key="1">
    <citation type="journal article" date="2015" name="Genome Announc.">
        <title>Draft Genome Sequence of an Anaerobic Ammonium-Oxidizing Bacterium, "Candidatus Brocadia sinica".</title>
        <authorList>
            <person name="Oshiki M."/>
            <person name="Shinyako-Hata K."/>
            <person name="Satoh H."/>
            <person name="Okabe S."/>
        </authorList>
    </citation>
    <scope>NUCLEOTIDE SEQUENCE [LARGE SCALE GENOMIC DNA]</scope>
    <source>
        <strain evidence="16">JPN1</strain>
    </source>
</reference>
<organism evidence="15 16">
    <name type="scientific">Candidatus Brocadia sinica JPN1</name>
    <dbReference type="NCBI Taxonomy" id="1197129"/>
    <lineage>
        <taxon>Bacteria</taxon>
        <taxon>Pseudomonadati</taxon>
        <taxon>Planctomycetota</taxon>
        <taxon>Candidatus Brocadiia</taxon>
        <taxon>Candidatus Brocadiales</taxon>
        <taxon>Candidatus Brocadiaceae</taxon>
        <taxon>Candidatus Brocadia</taxon>
    </lineage>
</organism>